<feature type="compositionally biased region" description="Polar residues" evidence="3">
    <location>
        <begin position="295"/>
        <end position="305"/>
    </location>
</feature>
<accession>A0A564Y4P0</accession>
<protein>
    <recommendedName>
        <fullName evidence="2">Galectin</fullName>
    </recommendedName>
</protein>
<dbReference type="EMBL" id="CABIJS010000088">
    <property type="protein sequence ID" value="VUZ42267.1"/>
    <property type="molecule type" value="Genomic_DNA"/>
</dbReference>
<keyword evidence="1 2" id="KW-0430">Lectin</keyword>
<organism evidence="5 6">
    <name type="scientific">Hymenolepis diminuta</name>
    <name type="common">Rat tapeworm</name>
    <dbReference type="NCBI Taxonomy" id="6216"/>
    <lineage>
        <taxon>Eukaryota</taxon>
        <taxon>Metazoa</taxon>
        <taxon>Spiralia</taxon>
        <taxon>Lophotrochozoa</taxon>
        <taxon>Platyhelminthes</taxon>
        <taxon>Cestoda</taxon>
        <taxon>Eucestoda</taxon>
        <taxon>Cyclophyllidea</taxon>
        <taxon>Hymenolepididae</taxon>
        <taxon>Hymenolepis</taxon>
    </lineage>
</organism>
<feature type="region of interest" description="Disordered" evidence="3">
    <location>
        <begin position="280"/>
        <end position="305"/>
    </location>
</feature>
<evidence type="ECO:0000256" key="1">
    <source>
        <dbReference type="ARBA" id="ARBA00022734"/>
    </source>
</evidence>
<evidence type="ECO:0000313" key="6">
    <source>
        <dbReference type="Proteomes" id="UP000321570"/>
    </source>
</evidence>
<feature type="region of interest" description="Disordered" evidence="3">
    <location>
        <begin position="228"/>
        <end position="250"/>
    </location>
</feature>
<dbReference type="Proteomes" id="UP000321570">
    <property type="component" value="Unassembled WGS sequence"/>
</dbReference>
<feature type="compositionally biased region" description="Basic and acidic residues" evidence="3">
    <location>
        <begin position="230"/>
        <end position="242"/>
    </location>
</feature>
<evidence type="ECO:0000259" key="4">
    <source>
        <dbReference type="PROSITE" id="PS51304"/>
    </source>
</evidence>
<feature type="domain" description="Galectin" evidence="4">
    <location>
        <begin position="3"/>
        <end position="165"/>
    </location>
</feature>
<gene>
    <name evidence="5" type="ORF">WMSIL1_LOCUS2995</name>
</gene>
<dbReference type="InterPro" id="IPR001079">
    <property type="entry name" value="Galectin_CRD"/>
</dbReference>
<dbReference type="Pfam" id="PF00337">
    <property type="entry name" value="Gal-bind_lectin"/>
    <property type="match status" value="1"/>
</dbReference>
<proteinExistence type="predicted"/>
<evidence type="ECO:0000313" key="5">
    <source>
        <dbReference type="EMBL" id="VUZ42267.1"/>
    </source>
</evidence>
<dbReference type="PROSITE" id="PS51304">
    <property type="entry name" value="GALECTIN"/>
    <property type="match status" value="1"/>
</dbReference>
<feature type="region of interest" description="Disordered" evidence="3">
    <location>
        <begin position="378"/>
        <end position="398"/>
    </location>
</feature>
<name>A0A564Y4P0_HYMDI</name>
<feature type="compositionally biased region" description="Polar residues" evidence="3">
    <location>
        <begin position="348"/>
        <end position="357"/>
    </location>
</feature>
<feature type="region of interest" description="Disordered" evidence="3">
    <location>
        <begin position="336"/>
        <end position="361"/>
    </location>
</feature>
<dbReference type="AlphaFoldDB" id="A0A564Y4P0"/>
<evidence type="ECO:0000256" key="3">
    <source>
        <dbReference type="SAM" id="MobiDB-lite"/>
    </source>
</evidence>
<dbReference type="GO" id="GO:0030246">
    <property type="term" value="F:carbohydrate binding"/>
    <property type="evidence" value="ECO:0007669"/>
    <property type="project" value="UniProtKB-UniRule"/>
</dbReference>
<dbReference type="SUPFAM" id="SSF49899">
    <property type="entry name" value="Concanavalin A-like lectins/glucanases"/>
    <property type="match status" value="1"/>
</dbReference>
<reference evidence="5 6" key="1">
    <citation type="submission" date="2019-07" db="EMBL/GenBank/DDBJ databases">
        <authorList>
            <person name="Jastrzebski P J."/>
            <person name="Paukszto L."/>
            <person name="Jastrzebski P J."/>
        </authorList>
    </citation>
    <scope>NUCLEOTIDE SEQUENCE [LARGE SCALE GENOMIC DNA]</scope>
    <source>
        <strain evidence="5 6">WMS-il1</strain>
    </source>
</reference>
<keyword evidence="6" id="KW-1185">Reference proteome</keyword>
<dbReference type="Gene3D" id="2.60.120.200">
    <property type="match status" value="1"/>
</dbReference>
<dbReference type="InterPro" id="IPR013320">
    <property type="entry name" value="ConA-like_dom_sf"/>
</dbReference>
<sequence length="444" mass="48496">MGIKFQFPSTLDVGHCIAVVGEVGKKRFFLKLQSDFKAFNPDALLNSSTSPSCHSPSSTLNDDLCASPVPVGDTQPLEVTLNTNGEWEVCGSTPETSSNASGYSAARNGFRPGELFVCKIYVKMDYFEVYLNSVCLSLSEHMIPVSCIQNIVIEGDCRISKMFFGETKAVEKSVRQAMLCPLPPRAPSLKNLTQLNLEEASIVECSCRGPTFDMDDINIELDLTEPVSPVDEHPVTNDRDNRTSSISDLLNTTSPIRASHSLSSIRRAGSYQLVFDVSDEEDDGKEHSPLLPVNRASSCSNLRSNSNGVIKRPSLLIPPKPVPQRYLNLQKLLPHTDDTGKIKRPIRTPQSTPTQGPSRPLMARTGYAIKVTHPAIQMGGGSERETSIPRPATSVMSVPLSRPTKDFVKNEQGISRLSSAIPVHLNQATGGPVVRRRSIPLSIR</sequence>
<evidence type="ECO:0000256" key="2">
    <source>
        <dbReference type="RuleBase" id="RU102079"/>
    </source>
</evidence>